<evidence type="ECO:0000313" key="4">
    <source>
        <dbReference type="Proteomes" id="UP001241226"/>
    </source>
</evidence>
<protein>
    <submittedName>
        <fullName evidence="1">Outer membrane beta-barrel protein</fullName>
    </submittedName>
</protein>
<dbReference type="Pfam" id="PF10082">
    <property type="entry name" value="BBP2_2"/>
    <property type="match status" value="1"/>
</dbReference>
<gene>
    <name evidence="1" type="ORF">PYE51_02720</name>
    <name evidence="2" type="ORF">PYE67_03900</name>
</gene>
<sequence length="375" mass="42895">MAYAKPEPNPIVTDSGIAIIPFLNASTGYNDNLAKADNDLESSHYLVLEPGVTVAFEPVGQKHIIAYRLQRGDFFSSSKDDFTDHFFDLSSDWELNSKHRLNLNYSLALTHESRGDNDETLDLLYNKYNSNNLNLGYGYGGIEAKGRVETNIGWGDLDYKNNKNRTQYQDWDELRFNTAFYYKALPKTSLLIQFIANDRNYDLVAPNSTQRDSKHYFAYVGASWDATGKLRGNAKIGAQHKNFDSAEREDFDSFSWDIDLTYLVKSYSAVQLKTNRRSTDPDGVGDAIDTKIYDINWSHNWSKIISTKADVSLLSEDYTGSSRKDDTTNVTLSFNYDFRRWLTFKLGYGLESKDSNINQFSYDQNIYYFAIEGVM</sequence>
<dbReference type="Proteomes" id="UP001241226">
    <property type="component" value="Chromosome 1"/>
</dbReference>
<dbReference type="Proteomes" id="UP001239257">
    <property type="component" value="Chromosome 1"/>
</dbReference>
<evidence type="ECO:0000313" key="2">
    <source>
        <dbReference type="EMBL" id="WGK86507.1"/>
    </source>
</evidence>
<reference evidence="1 4" key="1">
    <citation type="submission" date="2022-02" db="EMBL/GenBank/DDBJ databases">
        <title>Emergence and expansion in Europe of a Vibrio aestuarianus clonal complex pathogenic for oysters.</title>
        <authorList>
            <person name="Mesnil A."/>
            <person name="Travers M.-A."/>
        </authorList>
    </citation>
    <scope>NUCLEOTIDE SEQUENCE</scope>
    <source>
        <strain evidence="2 4">U17</strain>
        <strain evidence="1">U29</strain>
    </source>
</reference>
<dbReference type="AlphaFoldDB" id="A0AAX3U599"/>
<name>A0AAX3U599_9VIBR</name>
<evidence type="ECO:0000313" key="1">
    <source>
        <dbReference type="EMBL" id="WGK82177.1"/>
    </source>
</evidence>
<dbReference type="EMBL" id="CP118711">
    <property type="protein sequence ID" value="WGK86507.1"/>
    <property type="molecule type" value="Genomic_DNA"/>
</dbReference>
<dbReference type="EMBL" id="CP118709">
    <property type="protein sequence ID" value="WGK82177.1"/>
    <property type="molecule type" value="Genomic_DNA"/>
</dbReference>
<dbReference type="InterPro" id="IPR018759">
    <property type="entry name" value="BBP2_2"/>
</dbReference>
<organism evidence="1 3">
    <name type="scientific">Vibrio aestuarianus</name>
    <dbReference type="NCBI Taxonomy" id="28171"/>
    <lineage>
        <taxon>Bacteria</taxon>
        <taxon>Pseudomonadati</taxon>
        <taxon>Pseudomonadota</taxon>
        <taxon>Gammaproteobacteria</taxon>
        <taxon>Vibrionales</taxon>
        <taxon>Vibrionaceae</taxon>
        <taxon>Vibrio</taxon>
    </lineage>
</organism>
<proteinExistence type="predicted"/>
<dbReference type="RefSeq" id="WP_274672322.1">
    <property type="nucleotide sequence ID" value="NZ_JAKNAS010000014.1"/>
</dbReference>
<accession>A0AAX3U599</accession>
<evidence type="ECO:0000313" key="3">
    <source>
        <dbReference type="Proteomes" id="UP001239257"/>
    </source>
</evidence>